<protein>
    <recommendedName>
        <fullName evidence="5">DUF2325 domain-containing protein</fullName>
    </recommendedName>
</protein>
<name>A0A252CF44_9LACT</name>
<gene>
    <name evidence="3" type="ORF">BZZ03_00025</name>
</gene>
<dbReference type="AlphaFoldDB" id="A0A252CF44"/>
<sequence length="568" mass="66371">MTTRKEMTELLIREVQESALLIKEGRYEQLRLLRRDQDKFINLLESTSFIEDFSSCKEEQFSSKEEHAADVVRPNEIQTEIEKTNQSEPESKHPNDFIINSYSGPLLDFFKGRDLELVNKFIDNELEDHKQKEERFKKYIDQEAVFNKSGIALNPAAFALQDFRNLAREKEENINAKRDENKNHPEETILKKVEPLNIKVVKRASTVKEEKEREPKVLVEGAFHKHVSGGNVKDHNISEAIIRSMCLEDGEVLRVINSPLGACPYTVERTGQKQEVKPSTLQIFNLAIVEKDEQERLFIQRTVNGELLSERTNQSTFYPNSRMITRHFLEEGNLVELRWFKNSPESMNVSWVYKQEEITPIQHSERTRIIKKDKAPLSTAPIQNYAFDLQGLKVLIVGGAPFWPNWKQSIEANNGELTTYDSKNKKPKREIYEARIAKADVVLFCQNMLSHGTYYMGKSISKKYDVPFTNFTSYGIGNIFETLKKMKEQERVLQDNEEPAELDYEKFLSWTNRMIKEVFREEEKSRKKEMLSDWTASYNKNKGHFNREQRRNLSKLHSSMDKFSGTIR</sequence>
<proteinExistence type="inferred from homology"/>
<dbReference type="RefSeq" id="WP_086581816.1">
    <property type="nucleotide sequence ID" value="NZ_MUIZ01000001.1"/>
</dbReference>
<evidence type="ECO:0000313" key="3">
    <source>
        <dbReference type="EMBL" id="OUK05143.1"/>
    </source>
</evidence>
<comment type="caution">
    <text evidence="3">The sequence shown here is derived from an EMBL/GenBank/DDBJ whole genome shotgun (WGS) entry which is preliminary data.</text>
</comment>
<accession>A0A252CF44</accession>
<dbReference type="Pfam" id="PF10087">
    <property type="entry name" value="DUF2325"/>
    <property type="match status" value="1"/>
</dbReference>
<comment type="similarity">
    <text evidence="1">Belongs to the UPF0751 family.</text>
</comment>
<feature type="coiled-coil region" evidence="2">
    <location>
        <begin position="122"/>
        <end position="180"/>
    </location>
</feature>
<reference evidence="3 4" key="1">
    <citation type="submission" date="2017-02" db="EMBL/GenBank/DDBJ databases">
        <authorList>
            <person name="Peterson S.W."/>
        </authorList>
    </citation>
    <scope>NUCLEOTIDE SEQUENCE [LARGE SCALE GENOMIC DNA]</scope>
    <source>
        <strain evidence="3">159469</strain>
    </source>
</reference>
<evidence type="ECO:0000313" key="4">
    <source>
        <dbReference type="Proteomes" id="UP000194606"/>
    </source>
</evidence>
<evidence type="ECO:0000256" key="1">
    <source>
        <dbReference type="ARBA" id="ARBA00007189"/>
    </source>
</evidence>
<dbReference type="EMBL" id="MUIZ01000001">
    <property type="protein sequence ID" value="OUK05143.1"/>
    <property type="molecule type" value="Genomic_DNA"/>
</dbReference>
<dbReference type="InterPro" id="IPR016772">
    <property type="entry name" value="UCP020408"/>
</dbReference>
<evidence type="ECO:0008006" key="5">
    <source>
        <dbReference type="Google" id="ProtNLM"/>
    </source>
</evidence>
<organism evidence="3 4">
    <name type="scientific">Lactococcus petauri</name>
    <dbReference type="NCBI Taxonomy" id="1940789"/>
    <lineage>
        <taxon>Bacteria</taxon>
        <taxon>Bacillati</taxon>
        <taxon>Bacillota</taxon>
        <taxon>Bacilli</taxon>
        <taxon>Lactobacillales</taxon>
        <taxon>Streptococcaceae</taxon>
        <taxon>Lactococcus</taxon>
    </lineage>
</organism>
<dbReference type="Proteomes" id="UP000194606">
    <property type="component" value="Unassembled WGS sequence"/>
</dbReference>
<keyword evidence="2" id="KW-0175">Coiled coil</keyword>
<evidence type="ECO:0000256" key="2">
    <source>
        <dbReference type="SAM" id="Coils"/>
    </source>
</evidence>